<dbReference type="GO" id="GO:0016787">
    <property type="term" value="F:hydrolase activity"/>
    <property type="evidence" value="ECO:0007669"/>
    <property type="project" value="UniProtKB-KW"/>
</dbReference>
<dbReference type="PANTHER" id="PTHR43283">
    <property type="entry name" value="BETA-LACTAMASE-RELATED"/>
    <property type="match status" value="1"/>
</dbReference>
<dbReference type="eggNOG" id="COG1680">
    <property type="taxonomic scope" value="Bacteria"/>
</dbReference>
<comment type="caution">
    <text evidence="3">The sequence shown here is derived from an EMBL/GenBank/DDBJ whole genome shotgun (WGS) entry which is preliminary data.</text>
</comment>
<dbReference type="SUPFAM" id="SSF56601">
    <property type="entry name" value="beta-lactamase/transpeptidase-like"/>
    <property type="match status" value="1"/>
</dbReference>
<dbReference type="GeneID" id="58717447"/>
<dbReference type="OrthoDB" id="9770183at2"/>
<reference evidence="3 4" key="1">
    <citation type="submission" date="2014-05" db="EMBL/GenBank/DDBJ databases">
        <title>Novel Listeriaceae from food processing environments.</title>
        <authorList>
            <person name="den Bakker H.C."/>
        </authorList>
    </citation>
    <scope>NUCLEOTIDE SEQUENCE [LARGE SCALE GENOMIC DNA]</scope>
    <source>
        <strain evidence="3 4">FSL A5-0281</strain>
    </source>
</reference>
<dbReference type="Gene3D" id="3.40.710.10">
    <property type="entry name" value="DD-peptidase/beta-lactamase superfamily"/>
    <property type="match status" value="1"/>
</dbReference>
<gene>
    <name evidence="3" type="ORF">EP57_08680</name>
</gene>
<sequence length="330" mass="36682">MLDTLLKKMVTDGVVPGISYAVISPNRTKQHVIGMKQLTPEKLILEPEAVYDIASLTKVIATTTLILQHIEAGKIHLEDPVITFLPEFRYPEVTVLHLLTHSSGLAKNIPNYAIASKEDVYRYCIETPQATPPGTNVTYADANFLLLGYILETLSGDLETQVQTNVLAPLKMRASSFNPDATNTFVPTELHPERGLISGQVHDFKAWKMGGVAGHAGLFSNLPDLIRFTKGLLHEDSPLLKPETIAALQQNYTPNLNRSRGLGWDLVPARDHFAIYHTGFTGTFLVIDLEQKTALIVLTNRVHPSRDNAEFLERREHIVNQFMQDIGGRS</sequence>
<dbReference type="AlphaFoldDB" id="A0A099W776"/>
<dbReference type="InterPro" id="IPR050789">
    <property type="entry name" value="Diverse_Enzym_Activities"/>
</dbReference>
<evidence type="ECO:0000313" key="4">
    <source>
        <dbReference type="Proteomes" id="UP000029844"/>
    </source>
</evidence>
<name>A0A099W776_9LIST</name>
<keyword evidence="4" id="KW-1185">Reference proteome</keyword>
<keyword evidence="1" id="KW-0378">Hydrolase</keyword>
<dbReference type="InterPro" id="IPR001466">
    <property type="entry name" value="Beta-lactam-related"/>
</dbReference>
<evidence type="ECO:0000259" key="2">
    <source>
        <dbReference type="Pfam" id="PF00144"/>
    </source>
</evidence>
<dbReference type="Proteomes" id="UP000029844">
    <property type="component" value="Unassembled WGS sequence"/>
</dbReference>
<evidence type="ECO:0000313" key="3">
    <source>
        <dbReference type="EMBL" id="KGL40621.1"/>
    </source>
</evidence>
<protein>
    <submittedName>
        <fullName evidence="3">Peptidase</fullName>
    </submittedName>
</protein>
<dbReference type="RefSeq" id="WP_036085827.1">
    <property type="nucleotide sequence ID" value="NZ_CBCSHQ010000004.1"/>
</dbReference>
<evidence type="ECO:0000256" key="1">
    <source>
        <dbReference type="ARBA" id="ARBA00022801"/>
    </source>
</evidence>
<dbReference type="PANTHER" id="PTHR43283:SF11">
    <property type="entry name" value="BETA-LACTAMASE-RELATED DOMAIN-CONTAINING PROTEIN"/>
    <property type="match status" value="1"/>
</dbReference>
<organism evidence="3 4">
    <name type="scientific">Listeria booriae</name>
    <dbReference type="NCBI Taxonomy" id="1552123"/>
    <lineage>
        <taxon>Bacteria</taxon>
        <taxon>Bacillati</taxon>
        <taxon>Bacillota</taxon>
        <taxon>Bacilli</taxon>
        <taxon>Bacillales</taxon>
        <taxon>Listeriaceae</taxon>
        <taxon>Listeria</taxon>
    </lineage>
</organism>
<dbReference type="InterPro" id="IPR012338">
    <property type="entry name" value="Beta-lactam/transpept-like"/>
</dbReference>
<accession>A0A099W776</accession>
<proteinExistence type="predicted"/>
<feature type="domain" description="Beta-lactamase-related" evidence="2">
    <location>
        <begin position="2"/>
        <end position="309"/>
    </location>
</feature>
<dbReference type="STRING" id="1552123.EP57_08680"/>
<dbReference type="Pfam" id="PF00144">
    <property type="entry name" value="Beta-lactamase"/>
    <property type="match status" value="1"/>
</dbReference>
<dbReference type="EMBL" id="JNFA01000023">
    <property type="protein sequence ID" value="KGL40621.1"/>
    <property type="molecule type" value="Genomic_DNA"/>
</dbReference>